<organism evidence="1 2">
    <name type="scientific">Prauserella marina</name>
    <dbReference type="NCBI Taxonomy" id="530584"/>
    <lineage>
        <taxon>Bacteria</taxon>
        <taxon>Bacillati</taxon>
        <taxon>Actinomycetota</taxon>
        <taxon>Actinomycetes</taxon>
        <taxon>Pseudonocardiales</taxon>
        <taxon>Pseudonocardiaceae</taxon>
        <taxon>Prauserella</taxon>
    </lineage>
</organism>
<gene>
    <name evidence="1" type="ORF">SAMN05421630_11276</name>
</gene>
<dbReference type="STRING" id="530584.SAMN05421630_11276"/>
<evidence type="ECO:0000313" key="2">
    <source>
        <dbReference type="Proteomes" id="UP000199494"/>
    </source>
</evidence>
<evidence type="ECO:0000313" key="1">
    <source>
        <dbReference type="EMBL" id="SDD77087.1"/>
    </source>
</evidence>
<dbReference type="Proteomes" id="UP000199494">
    <property type="component" value="Unassembled WGS sequence"/>
</dbReference>
<dbReference type="AlphaFoldDB" id="A0A1G6XIF2"/>
<sequence>MRESPVQAAEIRTQVNEIRTQDAEIRALPE</sequence>
<dbReference type="EMBL" id="FMZE01000012">
    <property type="protein sequence ID" value="SDD77087.1"/>
    <property type="molecule type" value="Genomic_DNA"/>
</dbReference>
<name>A0A1G6XIF2_9PSEU</name>
<accession>A0A1G6XIF2</accession>
<reference evidence="1 2" key="1">
    <citation type="submission" date="2016-10" db="EMBL/GenBank/DDBJ databases">
        <authorList>
            <person name="de Groot N.N."/>
        </authorList>
    </citation>
    <scope>NUCLEOTIDE SEQUENCE [LARGE SCALE GENOMIC DNA]</scope>
    <source>
        <strain evidence="1 2">CGMCC 4.5506</strain>
    </source>
</reference>
<keyword evidence="2" id="KW-1185">Reference proteome</keyword>
<proteinExistence type="predicted"/>
<protein>
    <submittedName>
        <fullName evidence="1">Uncharacterized protein</fullName>
    </submittedName>
</protein>